<evidence type="ECO:0000256" key="2">
    <source>
        <dbReference type="ARBA" id="ARBA00022527"/>
    </source>
</evidence>
<dbReference type="Pfam" id="PF01453">
    <property type="entry name" value="B_lectin"/>
    <property type="match status" value="1"/>
</dbReference>
<protein>
    <recommendedName>
        <fullName evidence="16">Receptor-like serine/threonine-protein kinase</fullName>
        <ecNumber evidence="16">2.7.11.1</ecNumber>
    </recommendedName>
</protein>
<evidence type="ECO:0000259" key="20">
    <source>
        <dbReference type="PROSITE" id="PS50026"/>
    </source>
</evidence>
<dbReference type="PANTHER" id="PTHR47976">
    <property type="entry name" value="G-TYPE LECTIN S-RECEPTOR-LIKE SERINE/THREONINE-PROTEIN KINASE SD2-5"/>
    <property type="match status" value="1"/>
</dbReference>
<comment type="catalytic activity">
    <reaction evidence="15 16">
        <text>L-seryl-[protein] + ATP = O-phospho-L-seryl-[protein] + ADP + H(+)</text>
        <dbReference type="Rhea" id="RHEA:17989"/>
        <dbReference type="Rhea" id="RHEA-COMP:9863"/>
        <dbReference type="Rhea" id="RHEA-COMP:11604"/>
        <dbReference type="ChEBI" id="CHEBI:15378"/>
        <dbReference type="ChEBI" id="CHEBI:29999"/>
        <dbReference type="ChEBI" id="CHEBI:30616"/>
        <dbReference type="ChEBI" id="CHEBI:83421"/>
        <dbReference type="ChEBI" id="CHEBI:456216"/>
        <dbReference type="EC" id="2.7.11.1"/>
    </reaction>
</comment>
<dbReference type="InterPro" id="IPR001480">
    <property type="entry name" value="Bulb-type_lectin_dom"/>
</dbReference>
<comment type="similarity">
    <text evidence="16">Belongs to the protein kinase superfamily. Ser/Thr protein kinase family.</text>
</comment>
<dbReference type="AlphaFoldDB" id="A0A498IPX7"/>
<dbReference type="PROSITE" id="PS50026">
    <property type="entry name" value="EGF_3"/>
    <property type="match status" value="1"/>
</dbReference>
<keyword evidence="7 16" id="KW-0418">Kinase</keyword>
<comment type="catalytic activity">
    <reaction evidence="14 16">
        <text>L-threonyl-[protein] + ATP = O-phospho-L-threonyl-[protein] + ADP + H(+)</text>
        <dbReference type="Rhea" id="RHEA:46608"/>
        <dbReference type="Rhea" id="RHEA-COMP:11060"/>
        <dbReference type="Rhea" id="RHEA-COMP:11605"/>
        <dbReference type="ChEBI" id="CHEBI:15378"/>
        <dbReference type="ChEBI" id="CHEBI:30013"/>
        <dbReference type="ChEBI" id="CHEBI:30616"/>
        <dbReference type="ChEBI" id="CHEBI:61977"/>
        <dbReference type="ChEBI" id="CHEBI:456216"/>
        <dbReference type="EC" id="2.7.11.1"/>
    </reaction>
</comment>
<feature type="chain" id="PRO_5019763062" description="Receptor-like serine/threonine-protein kinase" evidence="19">
    <location>
        <begin position="25"/>
        <end position="697"/>
    </location>
</feature>
<evidence type="ECO:0000256" key="8">
    <source>
        <dbReference type="ARBA" id="ARBA00022840"/>
    </source>
</evidence>
<dbReference type="PIRSF" id="PIRSF000641">
    <property type="entry name" value="SRK"/>
    <property type="match status" value="1"/>
</dbReference>
<comment type="caution">
    <text evidence="22">The sequence shown here is derived from an EMBL/GenBank/DDBJ whole genome shotgun (WGS) entry which is preliminary data.</text>
</comment>
<dbReference type="GO" id="GO:0106310">
    <property type="term" value="F:protein serine kinase activity"/>
    <property type="evidence" value="ECO:0007669"/>
    <property type="project" value="RHEA"/>
</dbReference>
<evidence type="ECO:0000256" key="18">
    <source>
        <dbReference type="SAM" id="Phobius"/>
    </source>
</evidence>
<evidence type="ECO:0000256" key="1">
    <source>
        <dbReference type="ARBA" id="ARBA00004167"/>
    </source>
</evidence>
<evidence type="ECO:0000256" key="16">
    <source>
        <dbReference type="PIRNR" id="PIRNR000641"/>
    </source>
</evidence>
<keyword evidence="2 16" id="KW-0723">Serine/threonine-protein kinase</keyword>
<dbReference type="SMART" id="SM00108">
    <property type="entry name" value="B_lectin"/>
    <property type="match status" value="1"/>
</dbReference>
<keyword evidence="5 19" id="KW-0732">Signal</keyword>
<feature type="disulfide bond" evidence="17">
    <location>
        <begin position="311"/>
        <end position="328"/>
    </location>
</feature>
<dbReference type="InterPro" id="IPR024171">
    <property type="entry name" value="SRK-like_kinase"/>
</dbReference>
<evidence type="ECO:0000256" key="6">
    <source>
        <dbReference type="ARBA" id="ARBA00022741"/>
    </source>
</evidence>
<evidence type="ECO:0000256" key="10">
    <source>
        <dbReference type="ARBA" id="ARBA00023136"/>
    </source>
</evidence>
<dbReference type="CDD" id="cd00028">
    <property type="entry name" value="B_lectin"/>
    <property type="match status" value="1"/>
</dbReference>
<evidence type="ECO:0000256" key="12">
    <source>
        <dbReference type="ARBA" id="ARBA00023170"/>
    </source>
</evidence>
<keyword evidence="9 18" id="KW-1133">Transmembrane helix</keyword>
<dbReference type="EC" id="2.7.11.1" evidence="16"/>
<keyword evidence="6 16" id="KW-0547">Nucleotide-binding</keyword>
<dbReference type="Gene3D" id="1.10.510.10">
    <property type="entry name" value="Transferase(Phosphotransferase) domain 1"/>
    <property type="match status" value="1"/>
</dbReference>
<dbReference type="InterPro" id="IPR011009">
    <property type="entry name" value="Kinase-like_dom_sf"/>
</dbReference>
<gene>
    <name evidence="22" type="ORF">DVH24_042007</name>
</gene>
<dbReference type="GO" id="GO:0016020">
    <property type="term" value="C:membrane"/>
    <property type="evidence" value="ECO:0007669"/>
    <property type="project" value="UniProtKB-SubCell"/>
</dbReference>
<evidence type="ECO:0000313" key="23">
    <source>
        <dbReference type="Proteomes" id="UP000290289"/>
    </source>
</evidence>
<keyword evidence="12" id="KW-0675">Receptor</keyword>
<evidence type="ECO:0000256" key="11">
    <source>
        <dbReference type="ARBA" id="ARBA00023157"/>
    </source>
</evidence>
<feature type="signal peptide" evidence="19">
    <location>
        <begin position="1"/>
        <end position="24"/>
    </location>
</feature>
<name>A0A498IPX7_MALDO</name>
<organism evidence="22 23">
    <name type="scientific">Malus domestica</name>
    <name type="common">Apple</name>
    <name type="synonym">Pyrus malus</name>
    <dbReference type="NCBI Taxonomy" id="3750"/>
    <lineage>
        <taxon>Eukaryota</taxon>
        <taxon>Viridiplantae</taxon>
        <taxon>Streptophyta</taxon>
        <taxon>Embryophyta</taxon>
        <taxon>Tracheophyta</taxon>
        <taxon>Spermatophyta</taxon>
        <taxon>Magnoliopsida</taxon>
        <taxon>eudicotyledons</taxon>
        <taxon>Gunneridae</taxon>
        <taxon>Pentapetalae</taxon>
        <taxon>rosids</taxon>
        <taxon>fabids</taxon>
        <taxon>Rosales</taxon>
        <taxon>Rosaceae</taxon>
        <taxon>Amygdaloideae</taxon>
        <taxon>Maleae</taxon>
        <taxon>Malus</taxon>
    </lineage>
</organism>
<proteinExistence type="inferred from homology"/>
<keyword evidence="11 17" id="KW-1015">Disulfide bond</keyword>
<evidence type="ECO:0000256" key="14">
    <source>
        <dbReference type="ARBA" id="ARBA00047899"/>
    </source>
</evidence>
<feature type="transmembrane region" description="Helical" evidence="18">
    <location>
        <begin position="468"/>
        <end position="492"/>
    </location>
</feature>
<keyword evidence="8 16" id="KW-0067">ATP-binding</keyword>
<dbReference type="Proteomes" id="UP000290289">
    <property type="component" value="Chromosome 11"/>
</dbReference>
<evidence type="ECO:0000256" key="3">
    <source>
        <dbReference type="ARBA" id="ARBA00022679"/>
    </source>
</evidence>
<reference evidence="22 23" key="1">
    <citation type="submission" date="2018-10" db="EMBL/GenBank/DDBJ databases">
        <title>A high-quality apple genome assembly.</title>
        <authorList>
            <person name="Hu J."/>
        </authorList>
    </citation>
    <scope>NUCLEOTIDE SEQUENCE [LARGE SCALE GENOMIC DNA]</scope>
    <source>
        <strain evidence="23">cv. HFTH1</strain>
        <tissue evidence="22">Young leaf</tissue>
    </source>
</reference>
<evidence type="ECO:0000256" key="5">
    <source>
        <dbReference type="ARBA" id="ARBA00022729"/>
    </source>
</evidence>
<comment type="subcellular location">
    <subcellularLocation>
        <location evidence="1">Membrane</location>
        <topology evidence="1">Single-pass membrane protein</topology>
    </subcellularLocation>
</comment>
<keyword evidence="3 16" id="KW-0808">Transferase</keyword>
<dbReference type="InterPro" id="IPR000742">
    <property type="entry name" value="EGF"/>
</dbReference>
<evidence type="ECO:0000256" key="9">
    <source>
        <dbReference type="ARBA" id="ARBA00022989"/>
    </source>
</evidence>
<dbReference type="EMBL" id="RDQH01000337">
    <property type="protein sequence ID" value="RXH85239.1"/>
    <property type="molecule type" value="Genomic_DNA"/>
</dbReference>
<dbReference type="SUPFAM" id="SSF51110">
    <property type="entry name" value="alpha-D-mannose-specific plant lectins"/>
    <property type="match status" value="1"/>
</dbReference>
<dbReference type="InterPro" id="IPR051343">
    <property type="entry name" value="G-type_lectin_kinases/EP1-like"/>
</dbReference>
<keyword evidence="13" id="KW-0325">Glycoprotein</keyword>
<comment type="caution">
    <text evidence="17">Lacks conserved residue(s) required for the propagation of feature annotation.</text>
</comment>
<keyword evidence="23" id="KW-1185">Reference proteome</keyword>
<dbReference type="SUPFAM" id="SSF56112">
    <property type="entry name" value="Protein kinase-like (PK-like)"/>
    <property type="match status" value="1"/>
</dbReference>
<dbReference type="PROSITE" id="PS50927">
    <property type="entry name" value="BULB_LECTIN"/>
    <property type="match status" value="1"/>
</dbReference>
<dbReference type="Gene3D" id="2.90.10.10">
    <property type="entry name" value="Bulb-type lectin domain"/>
    <property type="match status" value="2"/>
</dbReference>
<sequence length="697" mass="78141">MAVALSVRMLLFFSLFLLPVSVFSQNNGRVAVGSSLTASTGDSSSWLSPSGDFAFGFSPLGNNDFFLLSIWYAKIPDETVVWYAYDGNNPIVAPRGSVLTLTANGGLVLNNPQGGEIWKSETTFGIVENGVMNDTGNFVLQDKNSESLWETFSNPTDTVLPGQTIEKSGKLSCRQSETNYTKGRFQLRLQDDGNLVLNTVNLPTDFANNPYFATDTIAGTVEGSQGKQFVFNSSGYMFVLRENGGRFTLTGPQGVSTRDNYIRATLDFDGIFTLYSHPKNFTGNPSWSSPLWYTPDDICQKLLEDEGVGVCGYNSVCKLKPDSNRPTCECPKGFSFLDPKDIYRGCKPDFIQGCEEDELQGPRNDLYDVQVLTNTDWPTSDYVQLKPSTADKCNESCFQDCLCAVAVFRSETCWKKKLPLSNGRVDVSLNSQTFIKVRKDNVTLPFPPKPIPDDKEKSRKSVIRVESVLLGTSIFVNFVLSSALCFGIFFIFRKKPVTSSTDIVLDSNLRSFCYEELREATNGFTEELGKGAFGVVFKGCDIKPENILLDDYYNARISDFGSPILTMNQSQIHIAIRRAKGYVACAHEWFRILRITIKVGVYSFDVVQLEIIYCKRSVDVERNCKESKYNRLGVKLQVNGELCVVVDYEPQAFLEQWKLQKFVMVALWCVQEDQSLRPTMRKVVQMLEEKVELHVQP</sequence>
<evidence type="ECO:0000256" key="7">
    <source>
        <dbReference type="ARBA" id="ARBA00022777"/>
    </source>
</evidence>
<evidence type="ECO:0000259" key="21">
    <source>
        <dbReference type="PROSITE" id="PS50927"/>
    </source>
</evidence>
<dbReference type="FunFam" id="2.90.10.10:FF:000013">
    <property type="entry name" value="G-type lectin S-receptor-like serine/threonine-protein kinase LECRK1"/>
    <property type="match status" value="1"/>
</dbReference>
<evidence type="ECO:0000256" key="13">
    <source>
        <dbReference type="ARBA" id="ARBA00023180"/>
    </source>
</evidence>
<keyword evidence="17" id="KW-0245">EGF-like domain</keyword>
<dbReference type="GO" id="GO:0004674">
    <property type="term" value="F:protein serine/threonine kinase activity"/>
    <property type="evidence" value="ECO:0007669"/>
    <property type="project" value="UniProtKB-KW"/>
</dbReference>
<evidence type="ECO:0000256" key="19">
    <source>
        <dbReference type="SAM" id="SignalP"/>
    </source>
</evidence>
<keyword evidence="4 18" id="KW-0812">Transmembrane</keyword>
<evidence type="ECO:0000256" key="17">
    <source>
        <dbReference type="PROSITE-ProRule" id="PRU00076"/>
    </source>
</evidence>
<evidence type="ECO:0000256" key="15">
    <source>
        <dbReference type="ARBA" id="ARBA00048679"/>
    </source>
</evidence>
<dbReference type="PANTHER" id="PTHR47976:SF15">
    <property type="entry name" value="G-TYPE LECTIN S-RECEPTOR-LIKE SERINE_THREONINE-PROTEIN KINASE RLK1"/>
    <property type="match status" value="1"/>
</dbReference>
<dbReference type="GO" id="GO:0005524">
    <property type="term" value="F:ATP binding"/>
    <property type="evidence" value="ECO:0007669"/>
    <property type="project" value="UniProtKB-KW"/>
</dbReference>
<accession>A0A498IPX7</accession>
<keyword evidence="10 18" id="KW-0472">Membrane</keyword>
<dbReference type="InterPro" id="IPR036426">
    <property type="entry name" value="Bulb-type_lectin_dom_sf"/>
</dbReference>
<evidence type="ECO:0000313" key="22">
    <source>
        <dbReference type="EMBL" id="RXH85239.1"/>
    </source>
</evidence>
<evidence type="ECO:0000256" key="4">
    <source>
        <dbReference type="ARBA" id="ARBA00022692"/>
    </source>
</evidence>
<feature type="domain" description="EGF-like" evidence="20">
    <location>
        <begin position="295"/>
        <end position="340"/>
    </location>
</feature>
<feature type="domain" description="Bulb-type lectin" evidence="21">
    <location>
        <begin position="32"/>
        <end position="153"/>
    </location>
</feature>